<dbReference type="Gene3D" id="3.30.565.10">
    <property type="entry name" value="Histidine kinase-like ATPase, C-terminal domain"/>
    <property type="match status" value="1"/>
</dbReference>
<gene>
    <name evidence="2" type="ORF">HPLM_LOCUS21585</name>
</gene>
<dbReference type="STRING" id="6290.A0A0N4XB51"/>
<evidence type="ECO:0000313" key="3">
    <source>
        <dbReference type="Proteomes" id="UP000268014"/>
    </source>
</evidence>
<name>A0A0N4XB51_HAEPC</name>
<dbReference type="WBParaSite" id="HPLM_0002159601-mRNA-1">
    <property type="protein sequence ID" value="HPLM_0002159601-mRNA-1"/>
    <property type="gene ID" value="HPLM_0002159601"/>
</dbReference>
<keyword evidence="3" id="KW-1185">Reference proteome</keyword>
<proteinExistence type="predicted"/>
<feature type="signal peptide" evidence="1">
    <location>
        <begin position="1"/>
        <end position="16"/>
    </location>
</feature>
<sequence>MILVVFLCTLEFRGEALNALCALASITVITRHRSDHLGTKLRLDHSGNIIESVSAARSSVEKNSKRLLKRGNGKWSKCASYSPSIRASRPPSLTDQILQEQQEADSEVYNILQEKSDFEVYKSIQIFQAPLSLKR</sequence>
<evidence type="ECO:0000313" key="4">
    <source>
        <dbReference type="WBParaSite" id="HPLM_0002159601-mRNA-1"/>
    </source>
</evidence>
<dbReference type="InterPro" id="IPR036890">
    <property type="entry name" value="HATPase_C_sf"/>
</dbReference>
<protein>
    <submittedName>
        <fullName evidence="2 4">Uncharacterized protein</fullName>
    </submittedName>
</protein>
<dbReference type="OrthoDB" id="10254304at2759"/>
<reference evidence="2 3" key="2">
    <citation type="submission" date="2018-11" db="EMBL/GenBank/DDBJ databases">
        <authorList>
            <consortium name="Pathogen Informatics"/>
        </authorList>
    </citation>
    <scope>NUCLEOTIDE SEQUENCE [LARGE SCALE GENOMIC DNA]</scope>
    <source>
        <strain evidence="2 3">MHpl1</strain>
    </source>
</reference>
<keyword evidence="1" id="KW-0732">Signal</keyword>
<dbReference type="AlphaFoldDB" id="A0A0N4XB51"/>
<accession>A0A0N4XB51</accession>
<dbReference type="EMBL" id="UZAF01023694">
    <property type="protein sequence ID" value="VDO90913.1"/>
    <property type="molecule type" value="Genomic_DNA"/>
</dbReference>
<evidence type="ECO:0000256" key="1">
    <source>
        <dbReference type="SAM" id="SignalP"/>
    </source>
</evidence>
<evidence type="ECO:0000313" key="2">
    <source>
        <dbReference type="EMBL" id="VDO90913.1"/>
    </source>
</evidence>
<feature type="chain" id="PRO_5043124551" evidence="1">
    <location>
        <begin position="17"/>
        <end position="135"/>
    </location>
</feature>
<dbReference type="Proteomes" id="UP000268014">
    <property type="component" value="Unassembled WGS sequence"/>
</dbReference>
<organism evidence="4">
    <name type="scientific">Haemonchus placei</name>
    <name type="common">Barber's pole worm</name>
    <dbReference type="NCBI Taxonomy" id="6290"/>
    <lineage>
        <taxon>Eukaryota</taxon>
        <taxon>Metazoa</taxon>
        <taxon>Ecdysozoa</taxon>
        <taxon>Nematoda</taxon>
        <taxon>Chromadorea</taxon>
        <taxon>Rhabditida</taxon>
        <taxon>Rhabditina</taxon>
        <taxon>Rhabditomorpha</taxon>
        <taxon>Strongyloidea</taxon>
        <taxon>Trichostrongylidae</taxon>
        <taxon>Haemonchus</taxon>
    </lineage>
</organism>
<reference evidence="4" key="1">
    <citation type="submission" date="2017-02" db="UniProtKB">
        <authorList>
            <consortium name="WormBaseParasite"/>
        </authorList>
    </citation>
    <scope>IDENTIFICATION</scope>
</reference>